<comment type="subcellular location">
    <subcellularLocation>
        <location evidence="1">Nucleus</location>
    </subcellularLocation>
</comment>
<evidence type="ECO:0000259" key="8">
    <source>
        <dbReference type="SMART" id="SM00717"/>
    </source>
</evidence>
<keyword evidence="2" id="KW-0156">Chromatin regulator</keyword>
<evidence type="ECO:0000256" key="6">
    <source>
        <dbReference type="ARBA" id="ARBA00067416"/>
    </source>
</evidence>
<organism evidence="9 10">
    <name type="scientific">Brachionus calyciflorus</name>
    <dbReference type="NCBI Taxonomy" id="104777"/>
    <lineage>
        <taxon>Eukaryota</taxon>
        <taxon>Metazoa</taxon>
        <taxon>Spiralia</taxon>
        <taxon>Gnathifera</taxon>
        <taxon>Rotifera</taxon>
        <taxon>Eurotatoria</taxon>
        <taxon>Monogononta</taxon>
        <taxon>Pseudotrocha</taxon>
        <taxon>Ploima</taxon>
        <taxon>Brachionidae</taxon>
        <taxon>Brachionus</taxon>
    </lineage>
</organism>
<dbReference type="SMART" id="SM00717">
    <property type="entry name" value="SANT"/>
    <property type="match status" value="1"/>
</dbReference>
<dbReference type="GO" id="GO:0006338">
    <property type="term" value="P:chromatin remodeling"/>
    <property type="evidence" value="ECO:0007669"/>
    <property type="project" value="InterPro"/>
</dbReference>
<sequence>MNSDVRDILEINDRNSPKQSKKKKAKRLIESVKRPQGVHREVWGLISTDDPGQPPLIPAEEPKLYKHPKAKLRYGVRKWHWVGFKNPARTDSATFYHWRCVNDDPEKEYPFAKYNKKIQFQTYNETEYNQYLKDENWSKEETDYLFDLCQTYDLKFFVIHDRWDSSLFQDKKRTIDELKDRYYKVTGLLQKLRGVDESKIYVFDLEHEQKRREQLEKLFNRTKEQVEEEVYLVEELKKIEVRKKEREKKHQEVSKLLTAASDLDNTRTLNNLLKVKQLENKTNSINNPVNKAQKIKQRKNSVNSNDGSTSAASANKPLSTKPSTLPSQSENLVSPSSVSSSVAESKSIKKPVVFKTIAESAGIKFPDTKLSGVSLRSFKTKLPQSVGLKKIKAIEQLLDELQIEHKPIATESVCDKFNELRSEIVLLYELQQALTGCEYELQALKHRYEPVLTAKNIDMSLFDIPESNSALLNSLTSANTPQKRISEIFDVSITPGTGPLERRRKAALNQTNLMKRLRGRNAS</sequence>
<evidence type="ECO:0000256" key="3">
    <source>
        <dbReference type="ARBA" id="ARBA00023015"/>
    </source>
</evidence>
<dbReference type="GO" id="GO:0035267">
    <property type="term" value="C:NuA4 histone acetyltransferase complex"/>
    <property type="evidence" value="ECO:0007669"/>
    <property type="project" value="InterPro"/>
</dbReference>
<evidence type="ECO:0000256" key="2">
    <source>
        <dbReference type="ARBA" id="ARBA00022853"/>
    </source>
</evidence>
<keyword evidence="3" id="KW-0805">Transcription regulation</keyword>
<dbReference type="InterPro" id="IPR008468">
    <property type="entry name" value="DMAP1"/>
</dbReference>
<keyword evidence="10" id="KW-1185">Reference proteome</keyword>
<dbReference type="GO" id="GO:0003714">
    <property type="term" value="F:transcription corepressor activity"/>
    <property type="evidence" value="ECO:0007669"/>
    <property type="project" value="TreeGrafter"/>
</dbReference>
<dbReference type="InterPro" id="IPR001005">
    <property type="entry name" value="SANT/Myb"/>
</dbReference>
<dbReference type="GO" id="GO:0006281">
    <property type="term" value="P:DNA repair"/>
    <property type="evidence" value="ECO:0007669"/>
    <property type="project" value="InterPro"/>
</dbReference>
<evidence type="ECO:0000313" key="9">
    <source>
        <dbReference type="EMBL" id="CAF0717487.1"/>
    </source>
</evidence>
<evidence type="ECO:0000256" key="4">
    <source>
        <dbReference type="ARBA" id="ARBA00023163"/>
    </source>
</evidence>
<feature type="domain" description="Myb-like" evidence="8">
    <location>
        <begin position="133"/>
        <end position="188"/>
    </location>
</feature>
<keyword evidence="5" id="KW-0539">Nucleus</keyword>
<comment type="caution">
    <text evidence="9">The sequence shown here is derived from an EMBL/GenBank/DDBJ whole genome shotgun (WGS) entry which is preliminary data.</text>
</comment>
<dbReference type="GO" id="GO:0000812">
    <property type="term" value="C:Swr1 complex"/>
    <property type="evidence" value="ECO:0007669"/>
    <property type="project" value="TreeGrafter"/>
</dbReference>
<reference evidence="9" key="1">
    <citation type="submission" date="2021-02" db="EMBL/GenBank/DDBJ databases">
        <authorList>
            <person name="Nowell W R."/>
        </authorList>
    </citation>
    <scope>NUCLEOTIDE SEQUENCE</scope>
    <source>
        <strain evidence="9">Ploen Becks lab</strain>
    </source>
</reference>
<dbReference type="Pfam" id="PF05499">
    <property type="entry name" value="DMAP1"/>
    <property type="match status" value="2"/>
</dbReference>
<dbReference type="PANTHER" id="PTHR12855:SF10">
    <property type="entry name" value="DNA METHYLTRANSFERASE 1-ASSOCIATED PROTEIN 1"/>
    <property type="match status" value="1"/>
</dbReference>
<evidence type="ECO:0000256" key="7">
    <source>
        <dbReference type="SAM" id="MobiDB-lite"/>
    </source>
</evidence>
<proteinExistence type="predicted"/>
<keyword evidence="4" id="KW-0804">Transcription</keyword>
<feature type="compositionally biased region" description="Basic and acidic residues" evidence="7">
    <location>
        <begin position="1"/>
        <end position="16"/>
    </location>
</feature>
<feature type="region of interest" description="Disordered" evidence="7">
    <location>
        <begin position="283"/>
        <end position="336"/>
    </location>
</feature>
<dbReference type="InterPro" id="IPR027109">
    <property type="entry name" value="Swc4/Dmap1"/>
</dbReference>
<evidence type="ECO:0000313" key="10">
    <source>
        <dbReference type="Proteomes" id="UP000663879"/>
    </source>
</evidence>
<gene>
    <name evidence="9" type="ORF">OXX778_LOCUS1819</name>
</gene>
<evidence type="ECO:0000256" key="1">
    <source>
        <dbReference type="ARBA" id="ARBA00004123"/>
    </source>
</evidence>
<dbReference type="Gene3D" id="1.10.10.60">
    <property type="entry name" value="Homeodomain-like"/>
    <property type="match status" value="1"/>
</dbReference>
<dbReference type="AlphaFoldDB" id="A0A813M9V2"/>
<dbReference type="OrthoDB" id="19740at2759"/>
<feature type="compositionally biased region" description="Polar residues" evidence="7">
    <location>
        <begin position="300"/>
        <end position="326"/>
    </location>
</feature>
<dbReference type="Proteomes" id="UP000663879">
    <property type="component" value="Unassembled WGS sequence"/>
</dbReference>
<dbReference type="Pfam" id="PF16282">
    <property type="entry name" value="SANT_DAMP1_like"/>
    <property type="match status" value="1"/>
</dbReference>
<dbReference type="PANTHER" id="PTHR12855">
    <property type="entry name" value="DNA METHYLTRANSFERASE 1-ASSOCIATED PROTEIN 1 FAMILY MEMBER"/>
    <property type="match status" value="1"/>
</dbReference>
<dbReference type="GO" id="GO:0000122">
    <property type="term" value="P:negative regulation of transcription by RNA polymerase II"/>
    <property type="evidence" value="ECO:0007669"/>
    <property type="project" value="TreeGrafter"/>
</dbReference>
<dbReference type="FunFam" id="1.10.10.60:FF:000087">
    <property type="entry name" value="DNA methyltransferase 1-associated protein 1"/>
    <property type="match status" value="1"/>
</dbReference>
<accession>A0A813M9V2</accession>
<dbReference type="EMBL" id="CAJNOC010000127">
    <property type="protein sequence ID" value="CAF0717487.1"/>
    <property type="molecule type" value="Genomic_DNA"/>
</dbReference>
<evidence type="ECO:0000256" key="5">
    <source>
        <dbReference type="ARBA" id="ARBA00023242"/>
    </source>
</evidence>
<dbReference type="InterPro" id="IPR032563">
    <property type="entry name" value="DAMP1_SANT-like"/>
</dbReference>
<name>A0A813M9V2_9BILA</name>
<feature type="region of interest" description="Disordered" evidence="7">
    <location>
        <begin position="1"/>
        <end position="27"/>
    </location>
</feature>
<protein>
    <recommendedName>
        <fullName evidence="6">DNA methyltransferase 1-associated protein 1</fullName>
    </recommendedName>
</protein>
<feature type="compositionally biased region" description="Low complexity" evidence="7">
    <location>
        <begin position="327"/>
        <end position="336"/>
    </location>
</feature>